<dbReference type="GO" id="GO:0005524">
    <property type="term" value="F:ATP binding"/>
    <property type="evidence" value="ECO:0007669"/>
    <property type="project" value="UniProtKB-UniRule"/>
</dbReference>
<dbReference type="CDD" id="cd00984">
    <property type="entry name" value="DnaB_C"/>
    <property type="match status" value="1"/>
</dbReference>
<evidence type="ECO:0000256" key="9">
    <source>
        <dbReference type="ARBA" id="ARBA00023235"/>
    </source>
</evidence>
<evidence type="ECO:0000256" key="6">
    <source>
        <dbReference type="ARBA" id="ARBA00022806"/>
    </source>
</evidence>
<comment type="catalytic activity">
    <reaction evidence="10 12">
        <text>ATP + H2O = ADP + phosphate + H(+)</text>
        <dbReference type="Rhea" id="RHEA:13065"/>
        <dbReference type="ChEBI" id="CHEBI:15377"/>
        <dbReference type="ChEBI" id="CHEBI:15378"/>
        <dbReference type="ChEBI" id="CHEBI:30616"/>
        <dbReference type="ChEBI" id="CHEBI:43474"/>
        <dbReference type="ChEBI" id="CHEBI:456216"/>
        <dbReference type="EC" id="5.6.2.3"/>
    </reaction>
</comment>
<keyword evidence="8 12" id="KW-0238">DNA-binding</keyword>
<evidence type="ECO:0000256" key="3">
    <source>
        <dbReference type="ARBA" id="ARBA00022705"/>
    </source>
</evidence>
<dbReference type="AlphaFoldDB" id="A0A2M8G1C9"/>
<evidence type="ECO:0000256" key="2">
    <source>
        <dbReference type="ARBA" id="ARBA00022515"/>
    </source>
</evidence>
<dbReference type="EC" id="5.6.2.3" evidence="11 12"/>
<dbReference type="GO" id="GO:0005829">
    <property type="term" value="C:cytosol"/>
    <property type="evidence" value="ECO:0007669"/>
    <property type="project" value="TreeGrafter"/>
</dbReference>
<gene>
    <name evidence="14" type="primary">dnaB</name>
    <name evidence="14" type="ORF">CO020_00600</name>
</gene>
<dbReference type="InterPro" id="IPR027417">
    <property type="entry name" value="P-loop_NTPase"/>
</dbReference>
<dbReference type="PANTHER" id="PTHR30153">
    <property type="entry name" value="REPLICATIVE DNA HELICASE DNAB"/>
    <property type="match status" value="1"/>
</dbReference>
<organism evidence="14 15">
    <name type="scientific">Candidatus Colwellbacteria bacterium CG_4_9_14_0_2_um_filter_50_12</name>
    <dbReference type="NCBI Taxonomy" id="1974538"/>
    <lineage>
        <taxon>Bacteria</taxon>
        <taxon>Candidatus Colwelliibacteriota</taxon>
    </lineage>
</organism>
<dbReference type="GO" id="GO:0043139">
    <property type="term" value="F:5'-3' DNA helicase activity"/>
    <property type="evidence" value="ECO:0007669"/>
    <property type="project" value="UniProtKB-EC"/>
</dbReference>
<dbReference type="Proteomes" id="UP000229674">
    <property type="component" value="Unassembled WGS sequence"/>
</dbReference>
<dbReference type="Pfam" id="PF03796">
    <property type="entry name" value="DnaB_C"/>
    <property type="match status" value="1"/>
</dbReference>
<keyword evidence="2 12" id="KW-0639">Primosome</keyword>
<reference evidence="15" key="1">
    <citation type="submission" date="2017-09" db="EMBL/GenBank/DDBJ databases">
        <title>Depth-based differentiation of microbial function through sediment-hosted aquifers and enrichment of novel symbionts in the deep terrestrial subsurface.</title>
        <authorList>
            <person name="Probst A.J."/>
            <person name="Ladd B."/>
            <person name="Jarett J.K."/>
            <person name="Geller-Mcgrath D.E."/>
            <person name="Sieber C.M.K."/>
            <person name="Emerson J.B."/>
            <person name="Anantharaman K."/>
            <person name="Thomas B.C."/>
            <person name="Malmstrom R."/>
            <person name="Stieglmeier M."/>
            <person name="Klingl A."/>
            <person name="Woyke T."/>
            <person name="Ryan C.M."/>
            <person name="Banfield J.F."/>
        </authorList>
    </citation>
    <scope>NUCLEOTIDE SEQUENCE [LARGE SCALE GENOMIC DNA]</scope>
</reference>
<dbReference type="InterPro" id="IPR007693">
    <property type="entry name" value="DNA_helicase_DnaB-like_N"/>
</dbReference>
<comment type="caution">
    <text evidence="14">The sequence shown here is derived from an EMBL/GenBank/DDBJ whole genome shotgun (WGS) entry which is preliminary data.</text>
</comment>
<dbReference type="GO" id="GO:0006269">
    <property type="term" value="P:DNA replication, synthesis of primer"/>
    <property type="evidence" value="ECO:0007669"/>
    <property type="project" value="UniProtKB-UniRule"/>
</dbReference>
<dbReference type="GO" id="GO:0003677">
    <property type="term" value="F:DNA binding"/>
    <property type="evidence" value="ECO:0007669"/>
    <property type="project" value="UniProtKB-UniRule"/>
</dbReference>
<dbReference type="NCBIfam" id="TIGR00665">
    <property type="entry name" value="DnaB"/>
    <property type="match status" value="1"/>
</dbReference>
<dbReference type="Gene3D" id="1.10.860.10">
    <property type="entry name" value="DNAb Helicase, Chain A"/>
    <property type="match status" value="1"/>
</dbReference>
<evidence type="ECO:0000256" key="12">
    <source>
        <dbReference type="RuleBase" id="RU362085"/>
    </source>
</evidence>
<dbReference type="PROSITE" id="PS51199">
    <property type="entry name" value="SF4_HELICASE"/>
    <property type="match status" value="1"/>
</dbReference>
<keyword evidence="9" id="KW-0413">Isomerase</keyword>
<keyword evidence="4 12" id="KW-0547">Nucleotide-binding</keyword>
<evidence type="ECO:0000313" key="15">
    <source>
        <dbReference type="Proteomes" id="UP000229674"/>
    </source>
</evidence>
<dbReference type="EMBL" id="PFQX01000025">
    <property type="protein sequence ID" value="PJC65448.1"/>
    <property type="molecule type" value="Genomic_DNA"/>
</dbReference>
<dbReference type="SUPFAM" id="SSF52540">
    <property type="entry name" value="P-loop containing nucleoside triphosphate hydrolases"/>
    <property type="match status" value="1"/>
</dbReference>
<comment type="function">
    <text evidence="12">The main replicative DNA helicase, it participates in initiation and elongation during chromosome replication. Travels ahead of the DNA replisome, separating dsDNA into templates for DNA synthesis. A processive ATP-dependent 5'-3' DNA helicase it has DNA-dependent ATPase activity.</text>
</comment>
<keyword evidence="5 12" id="KW-0378">Hydrolase</keyword>
<dbReference type="Pfam" id="PF00772">
    <property type="entry name" value="DnaB"/>
    <property type="match status" value="1"/>
</dbReference>
<proteinExistence type="inferred from homology"/>
<feature type="domain" description="SF4 helicase" evidence="13">
    <location>
        <begin position="181"/>
        <end position="451"/>
    </location>
</feature>
<evidence type="ECO:0000256" key="7">
    <source>
        <dbReference type="ARBA" id="ARBA00022840"/>
    </source>
</evidence>
<dbReference type="GO" id="GO:0016887">
    <property type="term" value="F:ATP hydrolysis activity"/>
    <property type="evidence" value="ECO:0007669"/>
    <property type="project" value="RHEA"/>
</dbReference>
<keyword evidence="6 12" id="KW-0347">Helicase</keyword>
<dbReference type="GO" id="GO:1990077">
    <property type="term" value="C:primosome complex"/>
    <property type="evidence" value="ECO:0007669"/>
    <property type="project" value="UniProtKB-UniRule"/>
</dbReference>
<evidence type="ECO:0000256" key="10">
    <source>
        <dbReference type="ARBA" id="ARBA00048954"/>
    </source>
</evidence>
<sequence length="457" mass="50738">MSNAKDLKLPPQDTEAEQSVLGALMIDKDAIFVVADTLVPQDFYKKAHSVIYEAISKLWEKHEPIDILSVTSELKKTDALKDVGGAAYLAELVNSVPTSSHVLHYAKIVKEKRILRELINASAKITESAFSQEEDLDTLLDSIEQRIFAISEGSTSQNFIPIKEELKGAYERIERLHQDGENARLRGVATGFTKLDDILSGFQKSDLIVVGARPSNGKTAFVLDVARHAAVKGHEIVGVFSLEMSCEQVTDRFIAAEAGVDLWKLRTGRLRDDADFQMIQVALDRLNHATLFIDDTPSPNIVQIRAMARRLQAEQKGLGLLIVDYLQLLQPRKNYESVVQQVTEISRGLKALARELNIPVVAVSQLSRAVDQREARIPRLSDLRESGSIEQDADVVILLNPKDRGHETSSGGEGEGIVEVRVAKHRNGPLGMVELFFDKQKVSFRNIDTYHESPGTN</sequence>
<evidence type="ECO:0000256" key="4">
    <source>
        <dbReference type="ARBA" id="ARBA00022741"/>
    </source>
</evidence>
<accession>A0A2M8G1C9</accession>
<name>A0A2M8G1C9_9BACT</name>
<evidence type="ECO:0000256" key="1">
    <source>
        <dbReference type="ARBA" id="ARBA00008428"/>
    </source>
</evidence>
<dbReference type="InterPro" id="IPR007692">
    <property type="entry name" value="DNA_helicase_DnaB"/>
</dbReference>
<comment type="similarity">
    <text evidence="1 12">Belongs to the helicase family. DnaB subfamily.</text>
</comment>
<evidence type="ECO:0000313" key="14">
    <source>
        <dbReference type="EMBL" id="PJC65448.1"/>
    </source>
</evidence>
<keyword evidence="7 12" id="KW-0067">ATP-binding</keyword>
<keyword evidence="3 12" id="KW-0235">DNA replication</keyword>
<dbReference type="InterPro" id="IPR016136">
    <property type="entry name" value="DNA_helicase_N/primase_C"/>
</dbReference>
<dbReference type="InterPro" id="IPR007694">
    <property type="entry name" value="DNA_helicase_DnaB-like_C"/>
</dbReference>
<protein>
    <recommendedName>
        <fullName evidence="11 12">Replicative DNA helicase</fullName>
        <ecNumber evidence="11 12">5.6.2.3</ecNumber>
    </recommendedName>
</protein>
<dbReference type="FunFam" id="1.10.860.10:FF:000001">
    <property type="entry name" value="Replicative DNA helicase"/>
    <property type="match status" value="1"/>
</dbReference>
<evidence type="ECO:0000256" key="5">
    <source>
        <dbReference type="ARBA" id="ARBA00022801"/>
    </source>
</evidence>
<dbReference type="PANTHER" id="PTHR30153:SF2">
    <property type="entry name" value="REPLICATIVE DNA HELICASE"/>
    <property type="match status" value="1"/>
</dbReference>
<dbReference type="InterPro" id="IPR036185">
    <property type="entry name" value="DNA_heli_DnaB-like_N_sf"/>
</dbReference>
<dbReference type="Gene3D" id="3.40.50.300">
    <property type="entry name" value="P-loop containing nucleotide triphosphate hydrolases"/>
    <property type="match status" value="1"/>
</dbReference>
<evidence type="ECO:0000256" key="11">
    <source>
        <dbReference type="NCBIfam" id="TIGR00665"/>
    </source>
</evidence>
<dbReference type="SUPFAM" id="SSF48024">
    <property type="entry name" value="N-terminal domain of DnaB helicase"/>
    <property type="match status" value="1"/>
</dbReference>
<evidence type="ECO:0000256" key="8">
    <source>
        <dbReference type="ARBA" id="ARBA00023125"/>
    </source>
</evidence>
<evidence type="ECO:0000259" key="13">
    <source>
        <dbReference type="PROSITE" id="PS51199"/>
    </source>
</evidence>